<name>A0AAV4NXT3_CAEEX</name>
<sequence length="104" mass="12436">MHIEQSWSNSIRENAETLCYPNAFRTRMRIPRKHSERKICFSRLHKMEEFRLKNSFSFFRPLAGREKAFLFENESLSKKERFLINGGKNSDGIMEGIKSWPEHL</sequence>
<accession>A0AAV4NXT3</accession>
<organism evidence="1 2">
    <name type="scientific">Caerostris extrusa</name>
    <name type="common">Bark spider</name>
    <name type="synonym">Caerostris bankana</name>
    <dbReference type="NCBI Taxonomy" id="172846"/>
    <lineage>
        <taxon>Eukaryota</taxon>
        <taxon>Metazoa</taxon>
        <taxon>Ecdysozoa</taxon>
        <taxon>Arthropoda</taxon>
        <taxon>Chelicerata</taxon>
        <taxon>Arachnida</taxon>
        <taxon>Araneae</taxon>
        <taxon>Araneomorphae</taxon>
        <taxon>Entelegynae</taxon>
        <taxon>Araneoidea</taxon>
        <taxon>Araneidae</taxon>
        <taxon>Caerostris</taxon>
    </lineage>
</organism>
<dbReference type="EMBL" id="BPLR01003875">
    <property type="protein sequence ID" value="GIX89563.1"/>
    <property type="molecule type" value="Genomic_DNA"/>
</dbReference>
<gene>
    <name evidence="1" type="ORF">CEXT_61491</name>
</gene>
<comment type="caution">
    <text evidence="1">The sequence shown here is derived from an EMBL/GenBank/DDBJ whole genome shotgun (WGS) entry which is preliminary data.</text>
</comment>
<evidence type="ECO:0000313" key="2">
    <source>
        <dbReference type="Proteomes" id="UP001054945"/>
    </source>
</evidence>
<reference evidence="1 2" key="1">
    <citation type="submission" date="2021-06" db="EMBL/GenBank/DDBJ databases">
        <title>Caerostris extrusa draft genome.</title>
        <authorList>
            <person name="Kono N."/>
            <person name="Arakawa K."/>
        </authorList>
    </citation>
    <scope>NUCLEOTIDE SEQUENCE [LARGE SCALE GENOMIC DNA]</scope>
</reference>
<evidence type="ECO:0000313" key="1">
    <source>
        <dbReference type="EMBL" id="GIX89563.1"/>
    </source>
</evidence>
<dbReference type="Proteomes" id="UP001054945">
    <property type="component" value="Unassembled WGS sequence"/>
</dbReference>
<proteinExistence type="predicted"/>
<dbReference type="AlphaFoldDB" id="A0AAV4NXT3"/>
<keyword evidence="2" id="KW-1185">Reference proteome</keyword>
<protein>
    <submittedName>
        <fullName evidence="1">Uncharacterized protein</fullName>
    </submittedName>
</protein>